<proteinExistence type="predicted"/>
<name>A0A6A6YHJ2_9PEZI</name>
<dbReference type="InterPro" id="IPR029068">
    <property type="entry name" value="Glyas_Bleomycin-R_OHBP_Dase"/>
</dbReference>
<dbReference type="CDD" id="cd07262">
    <property type="entry name" value="VOC_like"/>
    <property type="match status" value="1"/>
</dbReference>
<reference evidence="3" key="3">
    <citation type="submission" date="2025-04" db="UniProtKB">
        <authorList>
            <consortium name="RefSeq"/>
        </authorList>
    </citation>
    <scope>IDENTIFICATION</scope>
    <source>
        <strain evidence="3">CBS 304.34</strain>
    </source>
</reference>
<protein>
    <recommendedName>
        <fullName evidence="4">Glyoxalase/Bleomycin resistance protein/Dihydroxybiphenyl dioxygenase</fullName>
    </recommendedName>
</protein>
<dbReference type="PANTHER" id="PTHR35006:SF2">
    <property type="entry name" value="GLYOXALASE FAMILY PROTEIN (AFU_ORTHOLOGUE AFUA_5G14830)"/>
    <property type="match status" value="1"/>
</dbReference>
<dbReference type="GeneID" id="54469141"/>
<dbReference type="AlphaFoldDB" id="A0A6A6YHJ2"/>
<dbReference type="OrthoDB" id="10249419at2759"/>
<gene>
    <name evidence="1 3" type="ORF">BDZ99DRAFT_572928</name>
</gene>
<dbReference type="RefSeq" id="XP_033575023.1">
    <property type="nucleotide sequence ID" value="XM_033728248.1"/>
</dbReference>
<accession>A0A6A6YHJ2</accession>
<reference evidence="1 3" key="1">
    <citation type="journal article" date="2020" name="Stud. Mycol.">
        <title>101 Dothideomycetes genomes: a test case for predicting lifestyles and emergence of pathogens.</title>
        <authorList>
            <person name="Haridas S."/>
            <person name="Albert R."/>
            <person name="Binder M."/>
            <person name="Bloem J."/>
            <person name="Labutti K."/>
            <person name="Salamov A."/>
            <person name="Andreopoulos B."/>
            <person name="Baker S."/>
            <person name="Barry K."/>
            <person name="Bills G."/>
            <person name="Bluhm B."/>
            <person name="Cannon C."/>
            <person name="Castanera R."/>
            <person name="Culley D."/>
            <person name="Daum C."/>
            <person name="Ezra D."/>
            <person name="Gonzalez J."/>
            <person name="Henrissat B."/>
            <person name="Kuo A."/>
            <person name="Liang C."/>
            <person name="Lipzen A."/>
            <person name="Lutzoni F."/>
            <person name="Magnuson J."/>
            <person name="Mondo S."/>
            <person name="Nolan M."/>
            <person name="Ohm R."/>
            <person name="Pangilinan J."/>
            <person name="Park H.-J."/>
            <person name="Ramirez L."/>
            <person name="Alfaro M."/>
            <person name="Sun H."/>
            <person name="Tritt A."/>
            <person name="Yoshinaga Y."/>
            <person name="Zwiers L.-H."/>
            <person name="Turgeon B."/>
            <person name="Goodwin S."/>
            <person name="Spatafora J."/>
            <person name="Crous P."/>
            <person name="Grigoriev I."/>
        </authorList>
    </citation>
    <scope>NUCLEOTIDE SEQUENCE</scope>
    <source>
        <strain evidence="1 3">CBS 304.34</strain>
    </source>
</reference>
<reference evidence="3" key="2">
    <citation type="submission" date="2020-04" db="EMBL/GenBank/DDBJ databases">
        <authorList>
            <consortium name="NCBI Genome Project"/>
        </authorList>
    </citation>
    <scope>NUCLEOTIDE SEQUENCE</scope>
    <source>
        <strain evidence="3">CBS 304.34</strain>
    </source>
</reference>
<dbReference type="Gene3D" id="3.10.180.10">
    <property type="entry name" value="2,3-Dihydroxybiphenyl 1,2-Dioxygenase, domain 1"/>
    <property type="match status" value="1"/>
</dbReference>
<dbReference type="PANTHER" id="PTHR35006">
    <property type="entry name" value="GLYOXALASE FAMILY PROTEIN (AFU_ORTHOLOGUE AFUA_5G14830)"/>
    <property type="match status" value="1"/>
</dbReference>
<evidence type="ECO:0008006" key="4">
    <source>
        <dbReference type="Google" id="ProtNLM"/>
    </source>
</evidence>
<evidence type="ECO:0000313" key="3">
    <source>
        <dbReference type="RefSeq" id="XP_033575023.1"/>
    </source>
</evidence>
<dbReference type="EMBL" id="MU003704">
    <property type="protein sequence ID" value="KAF2808059.1"/>
    <property type="molecule type" value="Genomic_DNA"/>
</dbReference>
<dbReference type="SUPFAM" id="SSF54593">
    <property type="entry name" value="Glyoxalase/Bleomycin resistance protein/Dihydroxybiphenyl dioxygenase"/>
    <property type="match status" value="1"/>
</dbReference>
<dbReference type="Proteomes" id="UP000504636">
    <property type="component" value="Unplaced"/>
</dbReference>
<organism evidence="1">
    <name type="scientific">Mytilinidion resinicola</name>
    <dbReference type="NCBI Taxonomy" id="574789"/>
    <lineage>
        <taxon>Eukaryota</taxon>
        <taxon>Fungi</taxon>
        <taxon>Dikarya</taxon>
        <taxon>Ascomycota</taxon>
        <taxon>Pezizomycotina</taxon>
        <taxon>Dothideomycetes</taxon>
        <taxon>Pleosporomycetidae</taxon>
        <taxon>Mytilinidiales</taxon>
        <taxon>Mytilinidiaceae</taxon>
        <taxon>Mytilinidion</taxon>
    </lineage>
</organism>
<keyword evidence="2" id="KW-1185">Reference proteome</keyword>
<evidence type="ECO:0000313" key="1">
    <source>
        <dbReference type="EMBL" id="KAF2808059.1"/>
    </source>
</evidence>
<sequence length="136" mass="14870">MTINHLFLLVTPARLPALRTFYRNLLQPVGYTEMIVANNDTLIGYGSDYPYLWLKALPEGQTPVPTHIAFDAPNNEAVNAFHAAGLKEGGKDQGGPGIRPEMSRQPYYAAFIIDPEGNNIEAVCVDKKGIRKANGA</sequence>
<evidence type="ECO:0000313" key="2">
    <source>
        <dbReference type="Proteomes" id="UP000504636"/>
    </source>
</evidence>